<evidence type="ECO:0000256" key="2">
    <source>
        <dbReference type="SAM" id="Phobius"/>
    </source>
</evidence>
<feature type="compositionally biased region" description="Low complexity" evidence="1">
    <location>
        <begin position="67"/>
        <end position="83"/>
    </location>
</feature>
<dbReference type="EMBL" id="AWGJ01000006">
    <property type="protein sequence ID" value="ODN78847.1"/>
    <property type="molecule type" value="Genomic_DNA"/>
</dbReference>
<evidence type="ECO:0000313" key="3">
    <source>
        <dbReference type="EMBL" id="ODN78847.1"/>
    </source>
</evidence>
<gene>
    <name evidence="3" type="ORF">L202_04390</name>
</gene>
<organism evidence="3 4">
    <name type="scientific">Cryptococcus amylolentus CBS 6039</name>
    <dbReference type="NCBI Taxonomy" id="1295533"/>
    <lineage>
        <taxon>Eukaryota</taxon>
        <taxon>Fungi</taxon>
        <taxon>Dikarya</taxon>
        <taxon>Basidiomycota</taxon>
        <taxon>Agaricomycotina</taxon>
        <taxon>Tremellomycetes</taxon>
        <taxon>Tremellales</taxon>
        <taxon>Cryptococcaceae</taxon>
        <taxon>Cryptococcus</taxon>
    </lineage>
</organism>
<proteinExistence type="predicted"/>
<evidence type="ECO:0000313" key="4">
    <source>
        <dbReference type="Proteomes" id="UP000094065"/>
    </source>
</evidence>
<evidence type="ECO:0000256" key="1">
    <source>
        <dbReference type="SAM" id="MobiDB-lite"/>
    </source>
</evidence>
<comment type="caution">
    <text evidence="3">The sequence shown here is derived from an EMBL/GenBank/DDBJ whole genome shotgun (WGS) entry which is preliminary data.</text>
</comment>
<feature type="compositionally biased region" description="Polar residues" evidence="1">
    <location>
        <begin position="1"/>
        <end position="18"/>
    </location>
</feature>
<feature type="region of interest" description="Disordered" evidence="1">
    <location>
        <begin position="94"/>
        <end position="113"/>
    </location>
</feature>
<dbReference type="AlphaFoldDB" id="A0A1E3HR95"/>
<reference evidence="3 4" key="1">
    <citation type="submission" date="2016-06" db="EMBL/GenBank/DDBJ databases">
        <title>Evolution of pathogenesis and genome organization in the Tremellales.</title>
        <authorList>
            <person name="Cuomo C."/>
            <person name="Litvintseva A."/>
            <person name="Heitman J."/>
            <person name="Chen Y."/>
            <person name="Sun S."/>
            <person name="Springer D."/>
            <person name="Dromer F."/>
            <person name="Young S."/>
            <person name="Zeng Q."/>
            <person name="Chapman S."/>
            <person name="Gujja S."/>
            <person name="Saif S."/>
            <person name="Birren B."/>
        </authorList>
    </citation>
    <scope>NUCLEOTIDE SEQUENCE [LARGE SCALE GENOMIC DNA]</scope>
    <source>
        <strain evidence="3 4">CBS 6039</strain>
    </source>
</reference>
<feature type="compositionally biased region" description="Gly residues" evidence="1">
    <location>
        <begin position="56"/>
        <end position="66"/>
    </location>
</feature>
<sequence>MSYNVYRQSQHYPPQQTPLHDDDYKYRGPYSPDEEHDEPFDDVRADFDVKGPKWSAGGGGGGGGLKSPGLEGETGRGSVRGSVMGVGVVGDRSSYMPVRGHSPSGEYASQDKSLASREELVSVPVLGPEWRKGELHDMSRRGQKEIQGEKRMRAWREWNRDQRGLCGVRWLSRKVVVVIVFVLLAALGVTLYFLIPRAPTFTFYGEDPFSVRNETINFNRSPTNYSFSGNLNLYGDASSSYVPVHFTHLEATVYDHVTSKKIATGDWGNHVMAHKEQQAVLLPIDFSYSAINTSDTTWNDMYNACAHIWTGTTRPDLKFRLVLEMSIVGLVKKTSTTVEISDVTCPFELAADGV</sequence>
<dbReference type="STRING" id="1295533.A0A1E3HR95"/>
<feature type="region of interest" description="Disordered" evidence="1">
    <location>
        <begin position="1"/>
        <end position="83"/>
    </location>
</feature>
<dbReference type="GeneID" id="30155699"/>
<dbReference type="OrthoDB" id="5582002at2759"/>
<dbReference type="RefSeq" id="XP_018993893.1">
    <property type="nucleotide sequence ID" value="XM_019138456.1"/>
</dbReference>
<feature type="transmembrane region" description="Helical" evidence="2">
    <location>
        <begin position="175"/>
        <end position="195"/>
    </location>
</feature>
<accession>A0A1E3HR95</accession>
<protein>
    <submittedName>
        <fullName evidence="3">Uncharacterized protein</fullName>
    </submittedName>
</protein>
<keyword evidence="2" id="KW-0472">Membrane</keyword>
<keyword evidence="2" id="KW-1133">Transmembrane helix</keyword>
<dbReference type="Proteomes" id="UP000094065">
    <property type="component" value="Unassembled WGS sequence"/>
</dbReference>
<keyword evidence="2" id="KW-0812">Transmembrane</keyword>
<keyword evidence="4" id="KW-1185">Reference proteome</keyword>
<name>A0A1E3HR95_9TREE</name>
<feature type="compositionally biased region" description="Basic and acidic residues" evidence="1">
    <location>
        <begin position="41"/>
        <end position="51"/>
    </location>
</feature>